<evidence type="ECO:0000313" key="2">
    <source>
        <dbReference type="EMBL" id="SVE23667.1"/>
    </source>
</evidence>
<dbReference type="CDD" id="cd07035">
    <property type="entry name" value="TPP_PYR_POX_like"/>
    <property type="match status" value="1"/>
</dbReference>
<feature type="domain" description="Thiamine pyrophosphate enzyme N-terminal TPP-binding" evidence="1">
    <location>
        <begin position="1"/>
        <end position="51"/>
    </location>
</feature>
<dbReference type="GO" id="GO:0030976">
    <property type="term" value="F:thiamine pyrophosphate binding"/>
    <property type="evidence" value="ECO:0007669"/>
    <property type="project" value="InterPro"/>
</dbReference>
<dbReference type="SUPFAM" id="SSF52518">
    <property type="entry name" value="Thiamin diphosphate-binding fold (THDP-binding)"/>
    <property type="match status" value="1"/>
</dbReference>
<dbReference type="InterPro" id="IPR029061">
    <property type="entry name" value="THDP-binding"/>
</dbReference>
<dbReference type="InterPro" id="IPR012001">
    <property type="entry name" value="Thiamin_PyroP_enz_TPP-bd_dom"/>
</dbReference>
<gene>
    <name evidence="2" type="ORF">METZ01_LOCUS476521</name>
</gene>
<reference evidence="2" key="1">
    <citation type="submission" date="2018-05" db="EMBL/GenBank/DDBJ databases">
        <authorList>
            <person name="Lanie J.A."/>
            <person name="Ng W.-L."/>
            <person name="Kazmierczak K.M."/>
            <person name="Andrzejewski T.M."/>
            <person name="Davidsen T.M."/>
            <person name="Wayne K.J."/>
            <person name="Tettelin H."/>
            <person name="Glass J.I."/>
            <person name="Rusch D."/>
            <person name="Podicherti R."/>
            <person name="Tsui H.-C.T."/>
            <person name="Winkler M.E."/>
        </authorList>
    </citation>
    <scope>NUCLEOTIDE SEQUENCE</scope>
</reference>
<organism evidence="2">
    <name type="scientific">marine metagenome</name>
    <dbReference type="NCBI Taxonomy" id="408172"/>
    <lineage>
        <taxon>unclassified sequences</taxon>
        <taxon>metagenomes</taxon>
        <taxon>ecological metagenomes</taxon>
    </lineage>
</organism>
<name>A0A383BU58_9ZZZZ</name>
<dbReference type="EMBL" id="UINC01203422">
    <property type="protein sequence ID" value="SVE23667.1"/>
    <property type="molecule type" value="Genomic_DNA"/>
</dbReference>
<dbReference type="Gene3D" id="3.40.50.970">
    <property type="match status" value="1"/>
</dbReference>
<sequence>VKHVFMLPGGGAMYLNDSLGRSKKMDFVCNLHEQACAIAAEAYGQYTNNLG</sequence>
<dbReference type="Pfam" id="PF02776">
    <property type="entry name" value="TPP_enzyme_N"/>
    <property type="match status" value="1"/>
</dbReference>
<protein>
    <recommendedName>
        <fullName evidence="1">Thiamine pyrophosphate enzyme N-terminal TPP-binding domain-containing protein</fullName>
    </recommendedName>
</protein>
<feature type="non-terminal residue" evidence="2">
    <location>
        <position position="1"/>
    </location>
</feature>
<accession>A0A383BU58</accession>
<evidence type="ECO:0000259" key="1">
    <source>
        <dbReference type="Pfam" id="PF02776"/>
    </source>
</evidence>
<dbReference type="AlphaFoldDB" id="A0A383BU58"/>
<feature type="non-terminal residue" evidence="2">
    <location>
        <position position="51"/>
    </location>
</feature>
<proteinExistence type="predicted"/>